<keyword evidence="3" id="KW-0862">Zinc</keyword>
<evidence type="ECO:0000256" key="4">
    <source>
        <dbReference type="ARBA" id="ARBA00023015"/>
    </source>
</evidence>
<sequence length="351" mass="40222">MTDIYMDSSSPQCSKDVKSPASTISTENNMRLEFEHEYKNLHFDDDVNTLVEDEEYDNESFSCSYEEQKDIVQHNESDDGTSKVYHQEKSSNLVKRKFEDCFHENDSEELDNTENSKNSSYHEICDEHNESKNIGKKLILEKNFGELNDLKPKPSNLDSVNISAYCPPNISATRNFGATAVFQSIPNVLAQPIIDISWRGRCGMICNLQHITLGITAHLSNTASLKVHGATSVLPQELIFKLVPKQEVWPKAFEASPPMTADIALYFFPSEERDEKAYNTVLEKMINLHSAWTFNINNNLDLVLFSSQELRQEHWRFQRKYYMWGMFKPTQNSLVASSFTIRSNSLCGKLV</sequence>
<evidence type="ECO:0000259" key="7">
    <source>
        <dbReference type="Pfam" id="PF23121"/>
    </source>
</evidence>
<dbReference type="InterPro" id="IPR056280">
    <property type="entry name" value="AIPP2-like_SPOC"/>
</dbReference>
<dbReference type="PANTHER" id="PTHR33304">
    <property type="match status" value="1"/>
</dbReference>
<dbReference type="InterPro" id="IPR049914">
    <property type="entry name" value="PHD1-3/5-6"/>
</dbReference>
<proteinExistence type="predicted"/>
<dbReference type="PANTHER" id="PTHR33304:SF49">
    <property type="entry name" value="OS12G0161500 PROTEIN"/>
    <property type="match status" value="1"/>
</dbReference>
<keyword evidence="2" id="KW-0863">Zinc-finger</keyword>
<reference evidence="8" key="2">
    <citation type="submission" date="2021-03" db="UniProtKB">
        <authorList>
            <consortium name="EnsemblPlants"/>
        </authorList>
    </citation>
    <scope>IDENTIFICATION</scope>
</reference>
<dbReference type="Gramene" id="AUR62003610-RA">
    <property type="protein sequence ID" value="AUR62003610-RA:cds"/>
    <property type="gene ID" value="AUR62003610"/>
</dbReference>
<feature type="domain" description="AIPP2-like SPOC-like" evidence="7">
    <location>
        <begin position="198"/>
        <end position="327"/>
    </location>
</feature>
<evidence type="ECO:0000256" key="2">
    <source>
        <dbReference type="ARBA" id="ARBA00022771"/>
    </source>
</evidence>
<evidence type="ECO:0000313" key="8">
    <source>
        <dbReference type="EnsemblPlants" id="AUR62003610-RA:cds"/>
    </source>
</evidence>
<organism evidence="8 9">
    <name type="scientific">Chenopodium quinoa</name>
    <name type="common">Quinoa</name>
    <dbReference type="NCBI Taxonomy" id="63459"/>
    <lineage>
        <taxon>Eukaryota</taxon>
        <taxon>Viridiplantae</taxon>
        <taxon>Streptophyta</taxon>
        <taxon>Embryophyta</taxon>
        <taxon>Tracheophyta</taxon>
        <taxon>Spermatophyta</taxon>
        <taxon>Magnoliopsida</taxon>
        <taxon>eudicotyledons</taxon>
        <taxon>Gunneridae</taxon>
        <taxon>Pentapetalae</taxon>
        <taxon>Caryophyllales</taxon>
        <taxon>Chenopodiaceae</taxon>
        <taxon>Chenopodioideae</taxon>
        <taxon>Atripliceae</taxon>
        <taxon>Chenopodium</taxon>
    </lineage>
</organism>
<accession>A0A803KX52</accession>
<dbReference type="GO" id="GO:0034244">
    <property type="term" value="P:negative regulation of transcription elongation by RNA polymerase II"/>
    <property type="evidence" value="ECO:0007669"/>
    <property type="project" value="InterPro"/>
</dbReference>
<dbReference type="GO" id="GO:0008270">
    <property type="term" value="F:zinc ion binding"/>
    <property type="evidence" value="ECO:0007669"/>
    <property type="project" value="UniProtKB-KW"/>
</dbReference>
<evidence type="ECO:0000313" key="9">
    <source>
        <dbReference type="Proteomes" id="UP000596660"/>
    </source>
</evidence>
<keyword evidence="1" id="KW-0479">Metal-binding</keyword>
<dbReference type="Pfam" id="PF23121">
    <property type="entry name" value="SPOC_AIPP2"/>
    <property type="match status" value="1"/>
</dbReference>
<keyword evidence="9" id="KW-1185">Reference proteome</keyword>
<dbReference type="EnsemblPlants" id="AUR62003610-RA">
    <property type="protein sequence ID" value="AUR62003610-RA:cds"/>
    <property type="gene ID" value="AUR62003610"/>
</dbReference>
<dbReference type="GO" id="GO:0140566">
    <property type="term" value="F:histone reader activity"/>
    <property type="evidence" value="ECO:0007669"/>
    <property type="project" value="InterPro"/>
</dbReference>
<keyword evidence="5" id="KW-0804">Transcription</keyword>
<feature type="region of interest" description="Disordered" evidence="6">
    <location>
        <begin position="1"/>
        <end position="23"/>
    </location>
</feature>
<reference evidence="8" key="1">
    <citation type="journal article" date="2017" name="Nature">
        <title>The genome of Chenopodium quinoa.</title>
        <authorList>
            <person name="Jarvis D.E."/>
            <person name="Ho Y.S."/>
            <person name="Lightfoot D.J."/>
            <person name="Schmoeckel S.M."/>
            <person name="Li B."/>
            <person name="Borm T.J.A."/>
            <person name="Ohyanagi H."/>
            <person name="Mineta K."/>
            <person name="Michell C.T."/>
            <person name="Saber N."/>
            <person name="Kharbatia N.M."/>
            <person name="Rupper R.R."/>
            <person name="Sharp A.R."/>
            <person name="Dally N."/>
            <person name="Boughton B.A."/>
            <person name="Woo Y.H."/>
            <person name="Gao G."/>
            <person name="Schijlen E.G.W.M."/>
            <person name="Guo X."/>
            <person name="Momin A.A."/>
            <person name="Negrao S."/>
            <person name="Al-Babili S."/>
            <person name="Gehring C."/>
            <person name="Roessner U."/>
            <person name="Jung C."/>
            <person name="Murphy K."/>
            <person name="Arold S.T."/>
            <person name="Gojobori T."/>
            <person name="van der Linden C.G."/>
            <person name="van Loo E.N."/>
            <person name="Jellen E.N."/>
            <person name="Maughan P.J."/>
            <person name="Tester M."/>
        </authorList>
    </citation>
    <scope>NUCLEOTIDE SEQUENCE [LARGE SCALE GENOMIC DNA]</scope>
    <source>
        <strain evidence="8">cv. PI 614886</strain>
    </source>
</reference>
<evidence type="ECO:0000256" key="6">
    <source>
        <dbReference type="SAM" id="MobiDB-lite"/>
    </source>
</evidence>
<evidence type="ECO:0000256" key="5">
    <source>
        <dbReference type="ARBA" id="ARBA00023163"/>
    </source>
</evidence>
<dbReference type="AlphaFoldDB" id="A0A803KX52"/>
<evidence type="ECO:0000256" key="3">
    <source>
        <dbReference type="ARBA" id="ARBA00022833"/>
    </source>
</evidence>
<keyword evidence="4" id="KW-0805">Transcription regulation</keyword>
<evidence type="ECO:0000256" key="1">
    <source>
        <dbReference type="ARBA" id="ARBA00022723"/>
    </source>
</evidence>
<name>A0A803KX52_CHEQI</name>
<protein>
    <recommendedName>
        <fullName evidence="7">AIPP2-like SPOC-like domain-containing protein</fullName>
    </recommendedName>
</protein>
<dbReference type="Proteomes" id="UP000596660">
    <property type="component" value="Unplaced"/>
</dbReference>